<feature type="compositionally biased region" description="Polar residues" evidence="1">
    <location>
        <begin position="125"/>
        <end position="144"/>
    </location>
</feature>
<feature type="region of interest" description="Disordered" evidence="1">
    <location>
        <begin position="372"/>
        <end position="408"/>
    </location>
</feature>
<dbReference type="Proteomes" id="UP000825434">
    <property type="component" value="Chromosome 3"/>
</dbReference>
<proteinExistence type="predicted"/>
<feature type="compositionally biased region" description="Acidic residues" evidence="1">
    <location>
        <begin position="109"/>
        <end position="120"/>
    </location>
</feature>
<feature type="compositionally biased region" description="Basic residues" evidence="1">
    <location>
        <begin position="385"/>
        <end position="408"/>
    </location>
</feature>
<evidence type="ECO:0000313" key="3">
    <source>
        <dbReference type="Proteomes" id="UP000825434"/>
    </source>
</evidence>
<reference evidence="2 3" key="1">
    <citation type="submission" date="2021-06" db="EMBL/GenBank/DDBJ databases">
        <title>Candida outbreak in Lebanon.</title>
        <authorList>
            <person name="Finianos M."/>
        </authorList>
    </citation>
    <scope>NUCLEOTIDE SEQUENCE [LARGE SCALE GENOMIC DNA]</scope>
    <source>
        <strain evidence="2">CA3LBN</strain>
    </source>
</reference>
<protein>
    <submittedName>
        <fullName evidence="2">Uncharacterized protein</fullName>
    </submittedName>
</protein>
<feature type="compositionally biased region" description="Polar residues" evidence="1">
    <location>
        <begin position="341"/>
        <end position="350"/>
    </location>
</feature>
<feature type="region of interest" description="Disordered" evidence="1">
    <location>
        <begin position="106"/>
        <end position="144"/>
    </location>
</feature>
<evidence type="ECO:0000256" key="1">
    <source>
        <dbReference type="SAM" id="MobiDB-lite"/>
    </source>
</evidence>
<name>A0ABX8IC03_9ASCO</name>
<feature type="region of interest" description="Disordered" evidence="1">
    <location>
        <begin position="322"/>
        <end position="354"/>
    </location>
</feature>
<gene>
    <name evidence="2" type="ORF">CA3LBN_003211</name>
</gene>
<dbReference type="EMBL" id="CP076663">
    <property type="protein sequence ID" value="QWU88903.1"/>
    <property type="molecule type" value="Genomic_DNA"/>
</dbReference>
<sequence length="549" mass="61720">MSTTISIPANAFGGLSTQPLELTFSAEELNDFFTQYAKSKSSPEASALFQSKVDEAAASHQKTTVIKKNEPSQAFFGDHALYEIPLLNDSDMKTLDNLQHCCDTQNDLNESDSESDEEFGLEISVPTSRGSLSRNRSEATPTQTEPANLQVGFLSPYHNFMKLLKLCDLYKSRYPTLPQVSRAVDLCYTPIFPIDILEIHNGRFNLVAPNAPPAASKKFQRSIRREKRELLCLTKTFKVPELVHPGLVQEVPMDTSKQVAKMGPNFTKLLQLFEYYHSYWKHLPQVKKAVFYTSATPTTCVLDDTKIILIKDPFPPRVEVIETSDFRSTSPSESDRAKAPSLTSPSSQEVEQVEFKEPATLLSPPKVCVSELPAPERSPVPQQRSCRRNTKRRRQNLPGFKRRQRRRRNKKPACAYVYANECDLEIHCSPFGLSGVYMKVKGTNIMGIGSTMGLITGTSKGTIHYNDSADLQDQRYKLFVVVDEENTLRIDFTKIIGLSGDDKEKVHQVELGKEDAEPSLIFTGQCPEGRPDKIDPFIGIFSFEREDKA</sequence>
<organism evidence="2 3">
    <name type="scientific">Candidozyma haemuli</name>
    <dbReference type="NCBI Taxonomy" id="45357"/>
    <lineage>
        <taxon>Eukaryota</taxon>
        <taxon>Fungi</taxon>
        <taxon>Dikarya</taxon>
        <taxon>Ascomycota</taxon>
        <taxon>Saccharomycotina</taxon>
        <taxon>Pichiomycetes</taxon>
        <taxon>Metschnikowiaceae</taxon>
        <taxon>Candidozyma</taxon>
    </lineage>
</organism>
<keyword evidence="3" id="KW-1185">Reference proteome</keyword>
<evidence type="ECO:0000313" key="2">
    <source>
        <dbReference type="EMBL" id="QWU88903.1"/>
    </source>
</evidence>
<accession>A0ABX8IC03</accession>